<dbReference type="Pfam" id="PF02410">
    <property type="entry name" value="RsfS"/>
    <property type="match status" value="1"/>
</dbReference>
<keyword evidence="2" id="KW-0810">Translation regulation</keyword>
<name>A6BE15_9FIRM</name>
<dbReference type="AlphaFoldDB" id="A6BE15"/>
<dbReference type="GO" id="GO:0042256">
    <property type="term" value="P:cytosolic ribosome assembly"/>
    <property type="evidence" value="ECO:0007669"/>
    <property type="project" value="UniProtKB-UniRule"/>
</dbReference>
<evidence type="ECO:0000256" key="1">
    <source>
        <dbReference type="ARBA" id="ARBA00010574"/>
    </source>
</evidence>
<accession>A6BE15</accession>
<comment type="subcellular location">
    <subcellularLocation>
        <location evidence="2">Cytoplasm</location>
    </subcellularLocation>
</comment>
<gene>
    <name evidence="2" type="primary">rsfS</name>
    <name evidence="3" type="ORF">DORLON_00531</name>
</gene>
<dbReference type="PANTHER" id="PTHR21043:SF0">
    <property type="entry name" value="MITOCHONDRIAL ASSEMBLY OF RIBOSOMAL LARGE SUBUNIT PROTEIN 1"/>
    <property type="match status" value="1"/>
</dbReference>
<comment type="similarity">
    <text evidence="1 2">Belongs to the Iojap/RsfS family.</text>
</comment>
<dbReference type="eggNOG" id="COG0799">
    <property type="taxonomic scope" value="Bacteria"/>
</dbReference>
<dbReference type="GO" id="GO:0043023">
    <property type="term" value="F:ribosomal large subunit binding"/>
    <property type="evidence" value="ECO:0007669"/>
    <property type="project" value="TreeGrafter"/>
</dbReference>
<reference evidence="3 4" key="1">
    <citation type="submission" date="2007-03" db="EMBL/GenBank/DDBJ databases">
        <authorList>
            <person name="Fulton L."/>
            <person name="Clifton S."/>
            <person name="Fulton B."/>
            <person name="Xu J."/>
            <person name="Minx P."/>
            <person name="Pepin K.H."/>
            <person name="Johnson M."/>
            <person name="Thiruvilangam P."/>
            <person name="Bhonagiri V."/>
            <person name="Nash W.E."/>
            <person name="Mardis E.R."/>
            <person name="Wilson R.K."/>
        </authorList>
    </citation>
    <scope>NUCLEOTIDE SEQUENCE [LARGE SCALE GENOMIC DNA]</scope>
    <source>
        <strain evidence="3 4">DSM 13814</strain>
    </source>
</reference>
<dbReference type="InterPro" id="IPR043519">
    <property type="entry name" value="NT_sf"/>
</dbReference>
<dbReference type="NCBIfam" id="TIGR00090">
    <property type="entry name" value="rsfS_iojap_ybeB"/>
    <property type="match status" value="1"/>
</dbReference>
<dbReference type="GO" id="GO:0005737">
    <property type="term" value="C:cytoplasm"/>
    <property type="evidence" value="ECO:0007669"/>
    <property type="project" value="UniProtKB-SubCell"/>
</dbReference>
<protein>
    <recommendedName>
        <fullName evidence="2">Ribosomal silencing factor RsfS</fullName>
    </recommendedName>
</protein>
<keyword evidence="2" id="KW-0678">Repressor</keyword>
<keyword evidence="2" id="KW-0963">Cytoplasm</keyword>
<comment type="caution">
    <text evidence="3">The sequence shown here is derived from an EMBL/GenBank/DDBJ whole genome shotgun (WGS) entry which is preliminary data.</text>
</comment>
<reference evidence="3 4" key="2">
    <citation type="submission" date="2007-04" db="EMBL/GenBank/DDBJ databases">
        <title>Draft genome sequence of Dorea longicatena (DSM 13814).</title>
        <authorList>
            <person name="Sudarsanam P."/>
            <person name="Ley R."/>
            <person name="Guruge J."/>
            <person name="Turnbaugh P.J."/>
            <person name="Mahowald M."/>
            <person name="Liep D."/>
            <person name="Gordon J."/>
        </authorList>
    </citation>
    <scope>NUCLEOTIDE SEQUENCE [LARGE SCALE GENOMIC DNA]</scope>
    <source>
        <strain evidence="3 4">DSM 13814</strain>
    </source>
</reference>
<comment type="subunit">
    <text evidence="2">Interacts with ribosomal protein uL14 (rplN).</text>
</comment>
<dbReference type="GO" id="GO:0090071">
    <property type="term" value="P:negative regulation of ribosome biogenesis"/>
    <property type="evidence" value="ECO:0007669"/>
    <property type="project" value="UniProtKB-UniRule"/>
</dbReference>
<evidence type="ECO:0000313" key="4">
    <source>
        <dbReference type="Proteomes" id="UP000004016"/>
    </source>
</evidence>
<comment type="function">
    <text evidence="2">Functions as a ribosomal silencing factor. Interacts with ribosomal protein uL14 (rplN), blocking formation of intersubunit bridge B8. Prevents association of the 30S and 50S ribosomal subunits and the formation of functional ribosomes, thus repressing translation.</text>
</comment>
<evidence type="ECO:0000256" key="2">
    <source>
        <dbReference type="HAMAP-Rule" id="MF_01477"/>
    </source>
</evidence>
<proteinExistence type="inferred from homology"/>
<evidence type="ECO:0000313" key="3">
    <source>
        <dbReference type="EMBL" id="EDM63854.1"/>
    </source>
</evidence>
<dbReference type="HOGENOM" id="CLU_092688_2_2_9"/>
<dbReference type="Proteomes" id="UP000004016">
    <property type="component" value="Unassembled WGS sequence"/>
</dbReference>
<sequence>MIIIKKKWERRINMDQAKEMAKIAFEALEDKKGEDVCAIDISAVSVLADYFVIANGNSDSQVRALVENVEEKMHKAGYAAKETEGHRSGAWVLIDFGDVIVHIFDRENRQFYNLERIWNDGKKIDDVNEF</sequence>
<dbReference type="Gene3D" id="3.30.460.10">
    <property type="entry name" value="Beta Polymerase, domain 2"/>
    <property type="match status" value="1"/>
</dbReference>
<organism evidence="3 4">
    <name type="scientific">Dorea longicatena DSM 13814</name>
    <dbReference type="NCBI Taxonomy" id="411462"/>
    <lineage>
        <taxon>Bacteria</taxon>
        <taxon>Bacillati</taxon>
        <taxon>Bacillota</taxon>
        <taxon>Clostridia</taxon>
        <taxon>Lachnospirales</taxon>
        <taxon>Lachnospiraceae</taxon>
        <taxon>Dorea</taxon>
    </lineage>
</organism>
<dbReference type="InterPro" id="IPR004394">
    <property type="entry name" value="Iojap/RsfS/C7orf30"/>
</dbReference>
<dbReference type="GO" id="GO:0017148">
    <property type="term" value="P:negative regulation of translation"/>
    <property type="evidence" value="ECO:0007669"/>
    <property type="project" value="UniProtKB-UniRule"/>
</dbReference>
<dbReference type="SUPFAM" id="SSF81301">
    <property type="entry name" value="Nucleotidyltransferase"/>
    <property type="match status" value="1"/>
</dbReference>
<dbReference type="PANTHER" id="PTHR21043">
    <property type="entry name" value="IOJAP SUPERFAMILY ORTHOLOG"/>
    <property type="match status" value="1"/>
</dbReference>
<dbReference type="EMBL" id="AAXB02000002">
    <property type="protein sequence ID" value="EDM63854.1"/>
    <property type="molecule type" value="Genomic_DNA"/>
</dbReference>
<dbReference type="HAMAP" id="MF_01477">
    <property type="entry name" value="Iojap_RsfS"/>
    <property type="match status" value="1"/>
</dbReference>